<dbReference type="Proteomes" id="UP000194948">
    <property type="component" value="Chromosome"/>
</dbReference>
<keyword evidence="3" id="KW-1185">Reference proteome</keyword>
<proteinExistence type="predicted"/>
<name>A0AAQ3Y853_9ENTE</name>
<keyword evidence="1" id="KW-1133">Transmembrane helix</keyword>
<reference evidence="3" key="1">
    <citation type="submission" date="2017-05" db="EMBL/GenBank/DDBJ databases">
        <title>The Genome Sequence of EEnterococcus faecalis 9F2_4866.</title>
        <authorList>
            <consortium name="The Broad Institute Genomics Platform"/>
            <consortium name="The Broad Institute Genomic Center for Infectious Diseases"/>
            <person name="Earl A."/>
            <person name="Manson A."/>
            <person name="Schwartman J."/>
            <person name="Gilmore M."/>
            <person name="Abouelleil A."/>
            <person name="Cao P."/>
            <person name="Chapman S."/>
            <person name="Cusick C."/>
            <person name="Shea T."/>
            <person name="Young S."/>
            <person name="Neafsey D."/>
            <person name="Nusbaum C."/>
            <person name="Birren B."/>
        </authorList>
    </citation>
    <scope>NUCLEOTIDE SEQUENCE [LARGE SCALE GENOMIC DNA]</scope>
    <source>
        <strain evidence="3">7F3_DIV0205</strain>
    </source>
</reference>
<feature type="transmembrane region" description="Helical" evidence="1">
    <location>
        <begin position="6"/>
        <end position="22"/>
    </location>
</feature>
<protein>
    <submittedName>
        <fullName evidence="2">Uncharacterized protein</fullName>
    </submittedName>
</protein>
<reference evidence="2 3" key="2">
    <citation type="submission" date="2024-03" db="EMBL/GenBank/DDBJ databases">
        <title>The Genome Sequence of Enterococcus sp. DIV0205d.</title>
        <authorList>
            <consortium name="The Broad Institute Genomics Platform"/>
            <consortium name="The Broad Institute Microbial Omics Core"/>
            <consortium name="The Broad Institute Genomic Center for Infectious Diseases"/>
            <person name="Earl A."/>
            <person name="Manson A."/>
            <person name="Gilmore M."/>
            <person name="Schwartman J."/>
            <person name="Shea T."/>
            <person name="Abouelleil A."/>
            <person name="Cao P."/>
            <person name="Chapman S."/>
            <person name="Cusick C."/>
            <person name="Young S."/>
            <person name="Neafsey D."/>
            <person name="Nusbaum C."/>
            <person name="Birren B."/>
        </authorList>
    </citation>
    <scope>NUCLEOTIDE SEQUENCE [LARGE SCALE GENOMIC DNA]</scope>
    <source>
        <strain evidence="2 3">7F3_DIV0205</strain>
    </source>
</reference>
<sequence length="95" mass="11148">MGKTQHTSTFGINLAIVIYYFLPRIQITTASPYWNVFFNSRSILVFLFTIAMLVITFQKTYSNKWQNIRLGEMVGNVYLLYVLASFFYIMIVELI</sequence>
<dbReference type="AlphaFoldDB" id="A0AAQ3Y853"/>
<dbReference type="RefSeq" id="WP_086315007.1">
    <property type="nucleotide sequence ID" value="NZ_CP147244.1"/>
</dbReference>
<evidence type="ECO:0000256" key="1">
    <source>
        <dbReference type="SAM" id="Phobius"/>
    </source>
</evidence>
<organism evidence="2 3">
    <name type="scientific">Candidatus Enterococcus palustris</name>
    <dbReference type="NCBI Taxonomy" id="1834189"/>
    <lineage>
        <taxon>Bacteria</taxon>
        <taxon>Bacillati</taxon>
        <taxon>Bacillota</taxon>
        <taxon>Bacilli</taxon>
        <taxon>Lactobacillales</taxon>
        <taxon>Enterococcaceae</taxon>
        <taxon>Enterococcus</taxon>
    </lineage>
</organism>
<dbReference type="EMBL" id="CP147244">
    <property type="protein sequence ID" value="WYK01406.1"/>
    <property type="molecule type" value="Genomic_DNA"/>
</dbReference>
<gene>
    <name evidence="2" type="ORF">A5821_002543</name>
</gene>
<feature type="transmembrane region" description="Helical" evidence="1">
    <location>
        <begin position="43"/>
        <end position="61"/>
    </location>
</feature>
<evidence type="ECO:0000313" key="2">
    <source>
        <dbReference type="EMBL" id="WYK01406.1"/>
    </source>
</evidence>
<keyword evidence="1" id="KW-0812">Transmembrane</keyword>
<keyword evidence="1" id="KW-0472">Membrane</keyword>
<evidence type="ECO:0000313" key="3">
    <source>
        <dbReference type="Proteomes" id="UP000194948"/>
    </source>
</evidence>
<accession>A0AAQ3Y853</accession>
<feature type="transmembrane region" description="Helical" evidence="1">
    <location>
        <begin position="73"/>
        <end position="92"/>
    </location>
</feature>